<dbReference type="PROSITE" id="PS51375">
    <property type="entry name" value="PPR"/>
    <property type="match status" value="2"/>
</dbReference>
<sequence>MLPLRKLGYLVTTAAASRSAPSSVFSCSIKISQVPEFQFLGNGTRRCIHRFIVVGSSLTKLIMQSTILKCQPDGLSNPLRSFSSVAGTILVQARDIGRISMELENAVEEHRFDDAWKLHEQHMLMEGFPRKSLVNKFLTAFAESLDLRWLEKAYGLVEQAIEEGKQNLLEKETLIYLAFCLARCGLVVPGSTVLRKLVEMEQFPPVSAWSAILAHMSQTAPGAYLAAELVTEIGYLFQDGRVDPRKKINAPLIAMKPNTTAFNIALAGCLLFHTTRKAEQLLDMMPRIGVKVDTTLLVIMAHIYERNGRREELKKLKRHIDEAPDLSDVQFRRFYNCLLTCHLNFGDLEAASYMVLEMLRKAKEAQNSLAAATMVFEASGSGNQSSPEQVLSLRKLDNLDNGKLHQRHSLCFEDFYQDRNFSKLEAEAKELLGILLVKLLRQVDLITTERGILQPTERIYVKLVKGFLEVGKTKDLAEFLIKAEKEDSPASTDDSVLVHVINSCILLGWLDQAHDLLDEMHLAGVKTGSAVYASLVKAYCKENRAGEVASLLRDARKAGIQLDSSCYEVLIQSRVLQDDNQGALNLFKEMKEAKIPRSGHQEFEMLVKGCADKGEAGLMGKLLQEIKEGQRLDSGVHDWNHVIHFFCKKRLMQDAEKALKKMRSLGHLPNAQTFHSMVTGYAAIGGKYTEVTELWGEMKSFASATAMKFDQELLDSVLYTFVRGGFFSRANEVVEMMERQSMFIDKYKYRTLFLKYHKTLYKGKAPKVQSEAQLKKREAGLTFKKWVKKNLKQGKVQKGGKVLLNHSRKEDIAGSRWEWGGVEIVKRDLEGLFESVAALIDGYGNELLQFTDIGRRCRPSLHQYGGIVLIYSGSLFVVFLSGGYVRQLYHTRSSLKLRVLDILIVDLNPCFGMGVRTLAKSPTFARDPRQLQFEADINRLFLYTSYNRLGRNADEKDAEEIIDMAGKASLADQQKQVQDNIHSQIKTFSTWMDEILLPDSKSINESAESNSQKNTQTLSGLSLAVGRTSPSDNSPTVPDSKPLKPAELSQKLKNLMGYTLELKPSQIPHNEAGRGLFIDGQSDVGAVIAIYPGIVYSPAYYRYIPGYPRVDAQNPYLITRYDGTVINAQPWGAGGETREVWDISSVIGRRTGPTASAQDADKGSDRMWKMLSKPLPPTRVATSGDVLERRNPLALAHFANHPAKGMVPNVMVCPYDFPLTEKDMRTYIPNVAFGGGEEARMKRFGRFWFKSWGSGNSGSDDVPILKTLVLVATRALSDEEVLLNYRLSNSKRRPSWYTPVDEEEDRRRWS</sequence>
<comment type="caution">
    <text evidence="6">The sequence shown here is derived from an EMBL/GenBank/DDBJ whole genome shotgun (WGS) entry which is preliminary data.</text>
</comment>
<protein>
    <recommendedName>
        <fullName evidence="5">At1g68980-like TPR repeats domain-containing protein</fullName>
    </recommendedName>
</protein>
<dbReference type="InterPro" id="IPR011990">
    <property type="entry name" value="TPR-like_helical_dom_sf"/>
</dbReference>
<dbReference type="Proteomes" id="UP000823749">
    <property type="component" value="Chromosome 9"/>
</dbReference>
<organism evidence="6 7">
    <name type="scientific">Rhododendron griersonianum</name>
    <dbReference type="NCBI Taxonomy" id="479676"/>
    <lineage>
        <taxon>Eukaryota</taxon>
        <taxon>Viridiplantae</taxon>
        <taxon>Streptophyta</taxon>
        <taxon>Embryophyta</taxon>
        <taxon>Tracheophyta</taxon>
        <taxon>Spermatophyta</taxon>
        <taxon>Magnoliopsida</taxon>
        <taxon>eudicotyledons</taxon>
        <taxon>Gunneridae</taxon>
        <taxon>Pentapetalae</taxon>
        <taxon>asterids</taxon>
        <taxon>Ericales</taxon>
        <taxon>Ericaceae</taxon>
        <taxon>Ericoideae</taxon>
        <taxon>Rhodoreae</taxon>
        <taxon>Rhododendron</taxon>
    </lineage>
</organism>
<keyword evidence="7" id="KW-1185">Reference proteome</keyword>
<evidence type="ECO:0000259" key="5">
    <source>
        <dbReference type="Pfam" id="PF25245"/>
    </source>
</evidence>
<feature type="repeat" description="PPR" evidence="3">
    <location>
        <begin position="528"/>
        <end position="562"/>
    </location>
</feature>
<feature type="domain" description="At1g68980-like TPR repeats" evidence="5">
    <location>
        <begin position="96"/>
        <end position="220"/>
    </location>
</feature>
<evidence type="ECO:0000256" key="1">
    <source>
        <dbReference type="ARBA" id="ARBA00007626"/>
    </source>
</evidence>
<feature type="region of interest" description="Disordered" evidence="4">
    <location>
        <begin position="1024"/>
        <end position="1044"/>
    </location>
</feature>
<feature type="compositionally biased region" description="Polar residues" evidence="4">
    <location>
        <begin position="1028"/>
        <end position="1037"/>
    </location>
</feature>
<gene>
    <name evidence="6" type="ORF">RHGRI_026786</name>
</gene>
<dbReference type="Pfam" id="PF13812">
    <property type="entry name" value="PPR_3"/>
    <property type="match status" value="1"/>
</dbReference>
<evidence type="ECO:0000256" key="3">
    <source>
        <dbReference type="PROSITE-ProRule" id="PRU00708"/>
    </source>
</evidence>
<feature type="repeat" description="PPR" evidence="3">
    <location>
        <begin position="635"/>
        <end position="669"/>
    </location>
</feature>
<comment type="similarity">
    <text evidence="1">Belongs to the PPR family. P subfamily.</text>
</comment>
<dbReference type="EMBL" id="JACTNZ010000009">
    <property type="protein sequence ID" value="KAG5532265.1"/>
    <property type="molecule type" value="Genomic_DNA"/>
</dbReference>
<proteinExistence type="inferred from homology"/>
<reference evidence="6" key="1">
    <citation type="submission" date="2020-08" db="EMBL/GenBank/DDBJ databases">
        <title>Plant Genome Project.</title>
        <authorList>
            <person name="Zhang R.-G."/>
        </authorList>
    </citation>
    <scope>NUCLEOTIDE SEQUENCE</scope>
    <source>
        <strain evidence="6">WSP0</strain>
        <tissue evidence="6">Leaf</tissue>
    </source>
</reference>
<dbReference type="Gene3D" id="1.25.40.10">
    <property type="entry name" value="Tetratricopeptide repeat domain"/>
    <property type="match status" value="3"/>
</dbReference>
<evidence type="ECO:0000313" key="6">
    <source>
        <dbReference type="EMBL" id="KAG5532265.1"/>
    </source>
</evidence>
<dbReference type="Pfam" id="PF13041">
    <property type="entry name" value="PPR_2"/>
    <property type="match status" value="1"/>
</dbReference>
<dbReference type="PANTHER" id="PTHR46598:SF1">
    <property type="entry name" value="OS10G0422566 PROTEIN"/>
    <property type="match status" value="1"/>
</dbReference>
<dbReference type="CDD" id="cd10537">
    <property type="entry name" value="SET_SETD9"/>
    <property type="match status" value="1"/>
</dbReference>
<dbReference type="Pfam" id="PF01535">
    <property type="entry name" value="PPR"/>
    <property type="match status" value="1"/>
</dbReference>
<dbReference type="PANTHER" id="PTHR46598">
    <property type="entry name" value="BNAC05G43320D PROTEIN"/>
    <property type="match status" value="1"/>
</dbReference>
<dbReference type="NCBIfam" id="TIGR00756">
    <property type="entry name" value="PPR"/>
    <property type="match status" value="1"/>
</dbReference>
<dbReference type="Pfam" id="PF25245">
    <property type="entry name" value="TPR_At1g68980"/>
    <property type="match status" value="1"/>
</dbReference>
<dbReference type="InterPro" id="IPR002885">
    <property type="entry name" value="PPR_rpt"/>
</dbReference>
<evidence type="ECO:0000256" key="4">
    <source>
        <dbReference type="SAM" id="MobiDB-lite"/>
    </source>
</evidence>
<dbReference type="InterPro" id="IPR057440">
    <property type="entry name" value="At1g68980-like_TPR"/>
</dbReference>
<evidence type="ECO:0000313" key="7">
    <source>
        <dbReference type="Proteomes" id="UP000823749"/>
    </source>
</evidence>
<evidence type="ECO:0000256" key="2">
    <source>
        <dbReference type="ARBA" id="ARBA00022737"/>
    </source>
</evidence>
<name>A0AAV6IZ05_9ERIC</name>
<accession>A0AAV6IZ05</accession>
<keyword evidence="2" id="KW-0677">Repeat</keyword>